<name>A0A9P0NRG3_APHGO</name>
<dbReference type="GO" id="GO:0008270">
    <property type="term" value="F:zinc ion binding"/>
    <property type="evidence" value="ECO:0007669"/>
    <property type="project" value="UniProtKB-KW"/>
</dbReference>
<dbReference type="PROSITE" id="PS50157">
    <property type="entry name" value="ZINC_FINGER_C2H2_2"/>
    <property type="match status" value="1"/>
</dbReference>
<dbReference type="SUPFAM" id="SSF57667">
    <property type="entry name" value="beta-beta-alpha zinc fingers"/>
    <property type="match status" value="1"/>
</dbReference>
<dbReference type="AlphaFoldDB" id="A0A9P0NRG3"/>
<dbReference type="EMBL" id="OU899037">
    <property type="protein sequence ID" value="CAH1738550.1"/>
    <property type="molecule type" value="Genomic_DNA"/>
</dbReference>
<feature type="domain" description="C2H2-type" evidence="2">
    <location>
        <begin position="2"/>
        <end position="29"/>
    </location>
</feature>
<accession>A0A9P0NRG3</accession>
<proteinExistence type="predicted"/>
<organism evidence="3 4">
    <name type="scientific">Aphis gossypii</name>
    <name type="common">Cotton aphid</name>
    <dbReference type="NCBI Taxonomy" id="80765"/>
    <lineage>
        <taxon>Eukaryota</taxon>
        <taxon>Metazoa</taxon>
        <taxon>Ecdysozoa</taxon>
        <taxon>Arthropoda</taxon>
        <taxon>Hexapoda</taxon>
        <taxon>Insecta</taxon>
        <taxon>Pterygota</taxon>
        <taxon>Neoptera</taxon>
        <taxon>Paraneoptera</taxon>
        <taxon>Hemiptera</taxon>
        <taxon>Sternorrhyncha</taxon>
        <taxon>Aphidomorpha</taxon>
        <taxon>Aphidoidea</taxon>
        <taxon>Aphididae</taxon>
        <taxon>Aphidini</taxon>
        <taxon>Aphis</taxon>
        <taxon>Aphis</taxon>
    </lineage>
</organism>
<sequence length="72" mass="8567">MIKCELCKFSFIHKDVLNIYEKIHSGLRFLFTEYTVTFKNKCNCTWHKRTFIMKTSLKVFVSAIQVGIFILN</sequence>
<protein>
    <recommendedName>
        <fullName evidence="2">C2H2-type domain-containing protein</fullName>
    </recommendedName>
</protein>
<evidence type="ECO:0000313" key="3">
    <source>
        <dbReference type="EMBL" id="CAH1738550.1"/>
    </source>
</evidence>
<dbReference type="Proteomes" id="UP001154329">
    <property type="component" value="Chromosome 4"/>
</dbReference>
<evidence type="ECO:0000256" key="1">
    <source>
        <dbReference type="PROSITE-ProRule" id="PRU00042"/>
    </source>
</evidence>
<dbReference type="InterPro" id="IPR013087">
    <property type="entry name" value="Znf_C2H2_type"/>
</dbReference>
<keyword evidence="1" id="KW-0862">Zinc</keyword>
<evidence type="ECO:0000259" key="2">
    <source>
        <dbReference type="PROSITE" id="PS50157"/>
    </source>
</evidence>
<reference evidence="3" key="2">
    <citation type="submission" date="2022-10" db="EMBL/GenBank/DDBJ databases">
        <authorList>
            <consortium name="ENA_rothamsted_submissions"/>
            <consortium name="culmorum"/>
            <person name="King R."/>
        </authorList>
    </citation>
    <scope>NUCLEOTIDE SEQUENCE</scope>
</reference>
<gene>
    <name evidence="3" type="ORF">APHIGO_LOCUS11869</name>
</gene>
<keyword evidence="1" id="KW-0479">Metal-binding</keyword>
<keyword evidence="4" id="KW-1185">Reference proteome</keyword>
<evidence type="ECO:0000313" key="4">
    <source>
        <dbReference type="Proteomes" id="UP001154329"/>
    </source>
</evidence>
<dbReference type="InterPro" id="IPR036236">
    <property type="entry name" value="Znf_C2H2_sf"/>
</dbReference>
<keyword evidence="1" id="KW-0863">Zinc-finger</keyword>
<reference evidence="3" key="1">
    <citation type="submission" date="2022-02" db="EMBL/GenBank/DDBJ databases">
        <authorList>
            <person name="King R."/>
        </authorList>
    </citation>
    <scope>NUCLEOTIDE SEQUENCE</scope>
</reference>